<feature type="signal peptide" evidence="4">
    <location>
        <begin position="1"/>
        <end position="28"/>
    </location>
</feature>
<dbReference type="GO" id="GO:0022857">
    <property type="term" value="F:transmembrane transporter activity"/>
    <property type="evidence" value="ECO:0007669"/>
    <property type="project" value="InterPro"/>
</dbReference>
<keyword evidence="10" id="KW-1185">Reference proteome</keyword>
<evidence type="ECO:0000256" key="4">
    <source>
        <dbReference type="SAM" id="SignalP"/>
    </source>
</evidence>
<dbReference type="RefSeq" id="WP_216126943.1">
    <property type="nucleotide sequence ID" value="NZ_CP064782.1"/>
</dbReference>
<keyword evidence="3" id="KW-0175">Coiled coil</keyword>
<dbReference type="PANTHER" id="PTHR30158:SF3">
    <property type="entry name" value="MULTIDRUG EFFLUX PUMP SUBUNIT ACRA-RELATED"/>
    <property type="match status" value="1"/>
</dbReference>
<comment type="similarity">
    <text evidence="2">Belongs to the membrane fusion protein (MFP) (TC 8.A.1) family.</text>
</comment>
<dbReference type="KEGG" id="aiq:Azoinq_02290"/>
<sequence length="389" mass="41017">MKPFSAPRFPSPLSSRAALSLGLCLVLAACGGPADQGQAPTPTVGVVTIKPQMVALDMDLPGRTSAYKVAEVRPQVGGIILKRQFTEGADVREGQSLYQIDPATYRAAYDSAKANLAQAEANLTTLRLKAERYQQLLAVKAVGQQEYDDAAAAAKAAVATVQANRAALEQADINLRYTRVLAPVTGRIGKSSVTQGALVTVDQTTALATVQQLDPIYVDVTRSSGELLQLKRDLADGTLKKAGANGAVARLILEDGSLYPLEGKLQFSDVTVNESTGAITLRAIFPNPKHELLPGMFVRARLTEGINEQAILVPQDAVSRDSKGKSSVYVVGADNKVQSRSVETPRSVGNQWLVKGGLKSGDKLVVDGLQSIGPGVTVKTVSALTNSGK</sequence>
<dbReference type="InterPro" id="IPR058627">
    <property type="entry name" value="MdtA-like_C"/>
</dbReference>
<feature type="domain" description="Multidrug resistance protein MdtA-like beta-barrel" evidence="7">
    <location>
        <begin position="215"/>
        <end position="305"/>
    </location>
</feature>
<dbReference type="AlphaFoldDB" id="A0A975SNA7"/>
<accession>A0A975SNA7</accession>
<dbReference type="Pfam" id="PF25917">
    <property type="entry name" value="BSH_RND"/>
    <property type="match status" value="1"/>
</dbReference>
<keyword evidence="4" id="KW-0732">Signal</keyword>
<dbReference type="EMBL" id="CP064782">
    <property type="protein sequence ID" value="QWT49467.1"/>
    <property type="molecule type" value="Genomic_DNA"/>
</dbReference>
<dbReference type="GO" id="GO:0005886">
    <property type="term" value="C:plasma membrane"/>
    <property type="evidence" value="ECO:0007669"/>
    <property type="project" value="UniProtKB-SubCell"/>
</dbReference>
<evidence type="ECO:0000259" key="8">
    <source>
        <dbReference type="Pfam" id="PF25967"/>
    </source>
</evidence>
<dbReference type="Proteomes" id="UP000683428">
    <property type="component" value="Chromosome"/>
</dbReference>
<evidence type="ECO:0000313" key="9">
    <source>
        <dbReference type="EMBL" id="QWT49467.1"/>
    </source>
</evidence>
<feature type="domain" description="Multidrug resistance protein MdtA-like C-terminal permuted SH3" evidence="8">
    <location>
        <begin position="309"/>
        <end position="370"/>
    </location>
</feature>
<feature type="domain" description="Multidrug resistance protein MdtA-like alpha-helical hairpin" evidence="5">
    <location>
        <begin position="109"/>
        <end position="178"/>
    </location>
</feature>
<dbReference type="InterPro" id="IPR058625">
    <property type="entry name" value="MdtA-like_BSH"/>
</dbReference>
<dbReference type="Pfam" id="PF25967">
    <property type="entry name" value="RND-MFP_C"/>
    <property type="match status" value="1"/>
</dbReference>
<evidence type="ECO:0000259" key="7">
    <source>
        <dbReference type="Pfam" id="PF25944"/>
    </source>
</evidence>
<dbReference type="PANTHER" id="PTHR30158">
    <property type="entry name" value="ACRA/E-RELATED COMPONENT OF DRUG EFFLUX TRANSPORTER"/>
    <property type="match status" value="1"/>
</dbReference>
<proteinExistence type="inferred from homology"/>
<gene>
    <name evidence="9" type="ORF">Azoinq_02290</name>
</gene>
<dbReference type="GO" id="GO:0046677">
    <property type="term" value="P:response to antibiotic"/>
    <property type="evidence" value="ECO:0007669"/>
    <property type="project" value="TreeGrafter"/>
</dbReference>
<dbReference type="NCBIfam" id="TIGR01730">
    <property type="entry name" value="RND_mfp"/>
    <property type="match status" value="1"/>
</dbReference>
<dbReference type="FunFam" id="2.40.420.20:FF:000001">
    <property type="entry name" value="Efflux RND transporter periplasmic adaptor subunit"/>
    <property type="match status" value="1"/>
</dbReference>
<evidence type="ECO:0000256" key="2">
    <source>
        <dbReference type="ARBA" id="ARBA00009477"/>
    </source>
</evidence>
<dbReference type="InterPro" id="IPR058626">
    <property type="entry name" value="MdtA-like_b-barrel"/>
</dbReference>
<dbReference type="PROSITE" id="PS51257">
    <property type="entry name" value="PROKAR_LIPOPROTEIN"/>
    <property type="match status" value="1"/>
</dbReference>
<comment type="subcellular location">
    <subcellularLocation>
        <location evidence="1">Cell envelope</location>
    </subcellularLocation>
</comment>
<evidence type="ECO:0000256" key="1">
    <source>
        <dbReference type="ARBA" id="ARBA00004196"/>
    </source>
</evidence>
<feature type="domain" description="Multidrug resistance protein MdtA-like barrel-sandwich hybrid" evidence="6">
    <location>
        <begin position="69"/>
        <end position="211"/>
    </location>
</feature>
<evidence type="ECO:0000313" key="10">
    <source>
        <dbReference type="Proteomes" id="UP000683428"/>
    </source>
</evidence>
<dbReference type="InterPro" id="IPR058624">
    <property type="entry name" value="MdtA-like_HH"/>
</dbReference>
<feature type="coiled-coil region" evidence="3">
    <location>
        <begin position="109"/>
        <end position="171"/>
    </location>
</feature>
<dbReference type="InterPro" id="IPR006143">
    <property type="entry name" value="RND_pump_MFP"/>
</dbReference>
<evidence type="ECO:0000259" key="6">
    <source>
        <dbReference type="Pfam" id="PF25917"/>
    </source>
</evidence>
<dbReference type="Pfam" id="PF25944">
    <property type="entry name" value="Beta-barrel_RND"/>
    <property type="match status" value="1"/>
</dbReference>
<evidence type="ECO:0000259" key="5">
    <source>
        <dbReference type="Pfam" id="PF25876"/>
    </source>
</evidence>
<feature type="chain" id="PRO_5037409700" evidence="4">
    <location>
        <begin position="29"/>
        <end position="389"/>
    </location>
</feature>
<name>A0A975SNA7_9RHOO</name>
<organism evidence="9 10">
    <name type="scientific">Azospira inquinata</name>
    <dbReference type="NCBI Taxonomy" id="2785627"/>
    <lineage>
        <taxon>Bacteria</taxon>
        <taxon>Pseudomonadati</taxon>
        <taxon>Pseudomonadota</taxon>
        <taxon>Betaproteobacteria</taxon>
        <taxon>Rhodocyclales</taxon>
        <taxon>Rhodocyclaceae</taxon>
        <taxon>Azospira</taxon>
    </lineage>
</organism>
<evidence type="ECO:0000256" key="3">
    <source>
        <dbReference type="SAM" id="Coils"/>
    </source>
</evidence>
<protein>
    <submittedName>
        <fullName evidence="9">Efflux RND transporter periplasmic adaptor subunit</fullName>
    </submittedName>
</protein>
<dbReference type="Pfam" id="PF25876">
    <property type="entry name" value="HH_MFP_RND"/>
    <property type="match status" value="1"/>
</dbReference>
<reference evidence="9" key="1">
    <citation type="submission" date="2020-11" db="EMBL/GenBank/DDBJ databases">
        <title>Azospira inquinata sp. nov.</title>
        <authorList>
            <person name="Moe W.M."/>
            <person name="Mikes M.C."/>
        </authorList>
    </citation>
    <scope>NUCLEOTIDE SEQUENCE</scope>
    <source>
        <strain evidence="9">Azo-3</strain>
    </source>
</reference>